<evidence type="ECO:0000256" key="1">
    <source>
        <dbReference type="ARBA" id="ARBA00004651"/>
    </source>
</evidence>
<dbReference type="Proteomes" id="UP001499841">
    <property type="component" value="Unassembled WGS sequence"/>
</dbReference>
<proteinExistence type="predicted"/>
<keyword evidence="4 6" id="KW-1133">Transmembrane helix</keyword>
<feature type="transmembrane region" description="Helical" evidence="6">
    <location>
        <begin position="33"/>
        <end position="55"/>
    </location>
</feature>
<dbReference type="InterPro" id="IPR023845">
    <property type="entry name" value="DUF3817_TM"/>
</dbReference>
<keyword evidence="2" id="KW-1003">Cell membrane</keyword>
<dbReference type="PANTHER" id="PTHR40077:SF2">
    <property type="entry name" value="MEMBRANE PROTEIN"/>
    <property type="match status" value="1"/>
</dbReference>
<dbReference type="NCBIfam" id="TIGR03954">
    <property type="entry name" value="integ_memb_HG"/>
    <property type="match status" value="1"/>
</dbReference>
<protein>
    <submittedName>
        <fullName evidence="8">DUF3817 domain-containing protein</fullName>
    </submittedName>
</protein>
<comment type="caution">
    <text evidence="8">The sequence shown here is derived from an EMBL/GenBank/DDBJ whole genome shotgun (WGS) entry which is preliminary data.</text>
</comment>
<accession>A0ABP8EUR1</accession>
<evidence type="ECO:0000313" key="9">
    <source>
        <dbReference type="Proteomes" id="UP001499841"/>
    </source>
</evidence>
<keyword evidence="3 6" id="KW-0812">Transmembrane</keyword>
<keyword evidence="9" id="KW-1185">Reference proteome</keyword>
<evidence type="ECO:0000256" key="6">
    <source>
        <dbReference type="SAM" id="Phobius"/>
    </source>
</evidence>
<sequence>MSTEQPTPAPAPATSAVAERERKARSAFRSYKVMAFVTGGMLLLLCLEMILKYGFNGGQPVLGTWIAIVHGWIYVIYAVTVFNLWSTMRWGFGRVVVLVAGGVVPLLSFVMERRAQGWFDADLPAVLRRVAARTR</sequence>
<comment type="subcellular location">
    <subcellularLocation>
        <location evidence="1">Cell membrane</location>
        <topology evidence="1">Multi-pass membrane protein</topology>
    </subcellularLocation>
</comment>
<evidence type="ECO:0000259" key="7">
    <source>
        <dbReference type="Pfam" id="PF12823"/>
    </source>
</evidence>
<keyword evidence="5 6" id="KW-0472">Membrane</keyword>
<dbReference type="Pfam" id="PF12823">
    <property type="entry name" value="DUF3817"/>
    <property type="match status" value="1"/>
</dbReference>
<feature type="domain" description="DUF3817" evidence="7">
    <location>
        <begin position="29"/>
        <end position="115"/>
    </location>
</feature>
<evidence type="ECO:0000256" key="5">
    <source>
        <dbReference type="ARBA" id="ARBA00023136"/>
    </source>
</evidence>
<name>A0ABP8EUR1_9MICO</name>
<feature type="transmembrane region" description="Helical" evidence="6">
    <location>
        <begin position="92"/>
        <end position="111"/>
    </location>
</feature>
<feature type="transmembrane region" description="Helical" evidence="6">
    <location>
        <begin position="61"/>
        <end position="85"/>
    </location>
</feature>
<gene>
    <name evidence="8" type="ORF">GCM10022262_20930</name>
</gene>
<organism evidence="8 9">
    <name type="scientific">Georgenia daeguensis</name>
    <dbReference type="NCBI Taxonomy" id="908355"/>
    <lineage>
        <taxon>Bacteria</taxon>
        <taxon>Bacillati</taxon>
        <taxon>Actinomycetota</taxon>
        <taxon>Actinomycetes</taxon>
        <taxon>Micrococcales</taxon>
        <taxon>Bogoriellaceae</taxon>
        <taxon>Georgenia</taxon>
    </lineage>
</organism>
<dbReference type="PANTHER" id="PTHR40077">
    <property type="entry name" value="MEMBRANE PROTEIN-RELATED"/>
    <property type="match status" value="1"/>
</dbReference>
<evidence type="ECO:0000313" key="8">
    <source>
        <dbReference type="EMBL" id="GAA4287734.1"/>
    </source>
</evidence>
<evidence type="ECO:0000256" key="4">
    <source>
        <dbReference type="ARBA" id="ARBA00022989"/>
    </source>
</evidence>
<evidence type="ECO:0000256" key="2">
    <source>
        <dbReference type="ARBA" id="ARBA00022475"/>
    </source>
</evidence>
<dbReference type="EMBL" id="BAABBA010000009">
    <property type="protein sequence ID" value="GAA4287734.1"/>
    <property type="molecule type" value="Genomic_DNA"/>
</dbReference>
<dbReference type="RefSeq" id="WP_345040757.1">
    <property type="nucleotide sequence ID" value="NZ_BAABBA010000009.1"/>
</dbReference>
<evidence type="ECO:0000256" key="3">
    <source>
        <dbReference type="ARBA" id="ARBA00022692"/>
    </source>
</evidence>
<reference evidence="9" key="1">
    <citation type="journal article" date="2019" name="Int. J. Syst. Evol. Microbiol.">
        <title>The Global Catalogue of Microorganisms (GCM) 10K type strain sequencing project: providing services to taxonomists for standard genome sequencing and annotation.</title>
        <authorList>
            <consortium name="The Broad Institute Genomics Platform"/>
            <consortium name="The Broad Institute Genome Sequencing Center for Infectious Disease"/>
            <person name="Wu L."/>
            <person name="Ma J."/>
        </authorList>
    </citation>
    <scope>NUCLEOTIDE SEQUENCE [LARGE SCALE GENOMIC DNA]</scope>
    <source>
        <strain evidence="9">JCM 17459</strain>
    </source>
</reference>